<dbReference type="EMBL" id="BLXT01000825">
    <property type="protein sequence ID" value="GFN80514.1"/>
    <property type="molecule type" value="Genomic_DNA"/>
</dbReference>
<accession>A0AAV3YDA7</accession>
<dbReference type="InterPro" id="IPR036259">
    <property type="entry name" value="MFS_trans_sf"/>
</dbReference>
<feature type="transmembrane region" description="Helical" evidence="5">
    <location>
        <begin position="494"/>
        <end position="514"/>
    </location>
</feature>
<feature type="transmembrane region" description="Helical" evidence="5">
    <location>
        <begin position="255"/>
        <end position="274"/>
    </location>
</feature>
<dbReference type="CDD" id="cd17317">
    <property type="entry name" value="MFS_SLC22"/>
    <property type="match status" value="1"/>
</dbReference>
<organism evidence="7 8">
    <name type="scientific">Plakobranchus ocellatus</name>
    <dbReference type="NCBI Taxonomy" id="259542"/>
    <lineage>
        <taxon>Eukaryota</taxon>
        <taxon>Metazoa</taxon>
        <taxon>Spiralia</taxon>
        <taxon>Lophotrochozoa</taxon>
        <taxon>Mollusca</taxon>
        <taxon>Gastropoda</taxon>
        <taxon>Heterobranchia</taxon>
        <taxon>Euthyneura</taxon>
        <taxon>Panpulmonata</taxon>
        <taxon>Sacoglossa</taxon>
        <taxon>Placobranchoidea</taxon>
        <taxon>Plakobranchidae</taxon>
        <taxon>Plakobranchus</taxon>
    </lineage>
</organism>
<dbReference type="PANTHER" id="PTHR24064">
    <property type="entry name" value="SOLUTE CARRIER FAMILY 22 MEMBER"/>
    <property type="match status" value="1"/>
</dbReference>
<sequence length="633" mass="70597">MDVDKIQQQLSSKWRFQILAYFCLGLIYTRGAWNVFGVIYLAADTGHHCSTNTESTVVKSCQQVKESTTFKSNSTGNGSISSFQKGESAVVGKECDIVMCMENGTNITKPCDSGWVYGDEFESTIVSEWDLVCVRAYLNELSTTLFMAGSMMGALFITPLSDSYGRRLVLLICLLAQAVIGSCVAFSPTYAVFTILRFIVGFFNMGIALCTYVLMTELFPGQYRTIPCCGFQIFWALGIMVTALFGYLIRDWHDLQLVFCLPNVLFAGLVWFLPESLPWLISQKKFALAQDVVNKIARINSLDIPEDLIMQETMHLERSENDETCAGAQIGDRYVDQPLLSGALTHKQAVVLLSEATSDDQDFSTETPTQSLEQKNEGVDSMAKVDTYVHQDVASNASPEVQVVDKATPVEKILQLQPERLKNVFVLCKTPRMRLYSFILFFLFFVNSLAYFGISLSTPVMHGNQFFNLFLLGVVEIPAYIICVVVCQRVGRKVPLWVFLLLCGIVNITAMFISKKASVGMNAVRLTFVMMGKFAITGAYTTVYLYSAEIFPTSIRNHGMGVSSFFENFGSISAPFIVFAAKSIPELPLILFGMISIIGGVMATALPETHQRPLPQTVEEVESWDMYRRRRTT</sequence>
<feature type="transmembrane region" description="Helical" evidence="5">
    <location>
        <begin position="141"/>
        <end position="161"/>
    </location>
</feature>
<keyword evidence="2 5" id="KW-0812">Transmembrane</keyword>
<name>A0AAV3YDA7_9GAST</name>
<dbReference type="PROSITE" id="PS50850">
    <property type="entry name" value="MFS"/>
    <property type="match status" value="1"/>
</dbReference>
<feature type="domain" description="Major facilitator superfamily (MFS) profile" evidence="6">
    <location>
        <begin position="98"/>
        <end position="611"/>
    </location>
</feature>
<feature type="transmembrane region" description="Helical" evidence="5">
    <location>
        <begin position="195"/>
        <end position="214"/>
    </location>
</feature>
<keyword evidence="3 5" id="KW-1133">Transmembrane helix</keyword>
<evidence type="ECO:0000313" key="8">
    <source>
        <dbReference type="Proteomes" id="UP000735302"/>
    </source>
</evidence>
<keyword evidence="8" id="KW-1185">Reference proteome</keyword>
<feature type="transmembrane region" description="Helical" evidence="5">
    <location>
        <begin position="466"/>
        <end position="487"/>
    </location>
</feature>
<dbReference type="GO" id="GO:0016020">
    <property type="term" value="C:membrane"/>
    <property type="evidence" value="ECO:0007669"/>
    <property type="project" value="UniProtKB-SubCell"/>
</dbReference>
<dbReference type="InterPro" id="IPR011701">
    <property type="entry name" value="MFS"/>
</dbReference>
<evidence type="ECO:0000256" key="2">
    <source>
        <dbReference type="ARBA" id="ARBA00022692"/>
    </source>
</evidence>
<feature type="transmembrane region" description="Helical" evidence="5">
    <location>
        <begin position="435"/>
        <end position="454"/>
    </location>
</feature>
<feature type="transmembrane region" description="Helical" evidence="5">
    <location>
        <begin position="226"/>
        <end position="249"/>
    </location>
</feature>
<comment type="subcellular location">
    <subcellularLocation>
        <location evidence="1">Membrane</location>
        <topology evidence="1">Multi-pass membrane protein</topology>
    </subcellularLocation>
</comment>
<dbReference type="Pfam" id="PF07690">
    <property type="entry name" value="MFS_1"/>
    <property type="match status" value="1"/>
</dbReference>
<gene>
    <name evidence="7" type="ORF">PoB_000702000</name>
</gene>
<feature type="transmembrane region" description="Helical" evidence="5">
    <location>
        <begin position="18"/>
        <end position="43"/>
    </location>
</feature>
<evidence type="ECO:0000259" key="6">
    <source>
        <dbReference type="PROSITE" id="PS50850"/>
    </source>
</evidence>
<evidence type="ECO:0000256" key="1">
    <source>
        <dbReference type="ARBA" id="ARBA00004141"/>
    </source>
</evidence>
<comment type="caution">
    <text evidence="7">The sequence shown here is derived from an EMBL/GenBank/DDBJ whole genome shotgun (WGS) entry which is preliminary data.</text>
</comment>
<feature type="transmembrane region" description="Helical" evidence="5">
    <location>
        <begin position="168"/>
        <end position="189"/>
    </location>
</feature>
<dbReference type="InterPro" id="IPR020846">
    <property type="entry name" value="MFS_dom"/>
</dbReference>
<feature type="transmembrane region" description="Helical" evidence="5">
    <location>
        <begin position="526"/>
        <end position="547"/>
    </location>
</feature>
<dbReference type="Gene3D" id="1.20.1250.20">
    <property type="entry name" value="MFS general substrate transporter like domains"/>
    <property type="match status" value="2"/>
</dbReference>
<keyword evidence="4 5" id="KW-0472">Membrane</keyword>
<proteinExistence type="predicted"/>
<evidence type="ECO:0000256" key="5">
    <source>
        <dbReference type="SAM" id="Phobius"/>
    </source>
</evidence>
<evidence type="ECO:0000313" key="7">
    <source>
        <dbReference type="EMBL" id="GFN80514.1"/>
    </source>
</evidence>
<reference evidence="7 8" key="1">
    <citation type="journal article" date="2021" name="Elife">
        <title>Chloroplast acquisition without the gene transfer in kleptoplastic sea slugs, Plakobranchus ocellatus.</title>
        <authorList>
            <person name="Maeda T."/>
            <person name="Takahashi S."/>
            <person name="Yoshida T."/>
            <person name="Shimamura S."/>
            <person name="Takaki Y."/>
            <person name="Nagai Y."/>
            <person name="Toyoda A."/>
            <person name="Suzuki Y."/>
            <person name="Arimoto A."/>
            <person name="Ishii H."/>
            <person name="Satoh N."/>
            <person name="Nishiyama T."/>
            <person name="Hasebe M."/>
            <person name="Maruyama T."/>
            <person name="Minagawa J."/>
            <person name="Obokata J."/>
            <person name="Shigenobu S."/>
        </authorList>
    </citation>
    <scope>NUCLEOTIDE SEQUENCE [LARGE SCALE GENOMIC DNA]</scope>
</reference>
<dbReference type="Proteomes" id="UP000735302">
    <property type="component" value="Unassembled WGS sequence"/>
</dbReference>
<feature type="transmembrane region" description="Helical" evidence="5">
    <location>
        <begin position="587"/>
        <end position="606"/>
    </location>
</feature>
<dbReference type="GO" id="GO:0022857">
    <property type="term" value="F:transmembrane transporter activity"/>
    <property type="evidence" value="ECO:0007669"/>
    <property type="project" value="InterPro"/>
</dbReference>
<dbReference type="SUPFAM" id="SSF103473">
    <property type="entry name" value="MFS general substrate transporter"/>
    <property type="match status" value="1"/>
</dbReference>
<evidence type="ECO:0000256" key="4">
    <source>
        <dbReference type="ARBA" id="ARBA00023136"/>
    </source>
</evidence>
<evidence type="ECO:0000256" key="3">
    <source>
        <dbReference type="ARBA" id="ARBA00022989"/>
    </source>
</evidence>
<protein>
    <submittedName>
        <fullName evidence="7">Solute carrier family 22 member</fullName>
    </submittedName>
</protein>
<dbReference type="AlphaFoldDB" id="A0AAV3YDA7"/>
<feature type="transmembrane region" description="Helical" evidence="5">
    <location>
        <begin position="559"/>
        <end position="581"/>
    </location>
</feature>